<reference evidence="2 3" key="1">
    <citation type="journal article" date="2019" name="Mol. Biol. Evol.">
        <title>Blast fungal genomes show frequent chromosomal changes, gene gains and losses, and effector gene turnover.</title>
        <authorList>
            <person name="Gomez Luciano L.B."/>
            <person name="Jason Tsai I."/>
            <person name="Chuma I."/>
            <person name="Tosa Y."/>
            <person name="Chen Y.H."/>
            <person name="Li J.Y."/>
            <person name="Li M.Y."/>
            <person name="Jade Lu M.Y."/>
            <person name="Nakayashiki H."/>
            <person name="Li W.H."/>
        </authorList>
    </citation>
    <scope>NUCLEOTIDE SEQUENCE [LARGE SCALE GENOMIC DNA]</scope>
    <source>
        <strain evidence="2">MZ5-1-6</strain>
    </source>
</reference>
<dbReference type="EMBL" id="CP034209">
    <property type="protein sequence ID" value="QBZ63623.1"/>
    <property type="molecule type" value="Genomic_DNA"/>
</dbReference>
<gene>
    <name evidence="2" type="ORF">PoMZ_05309</name>
</gene>
<feature type="compositionally biased region" description="Low complexity" evidence="1">
    <location>
        <begin position="602"/>
        <end position="619"/>
    </location>
</feature>
<feature type="region of interest" description="Disordered" evidence="1">
    <location>
        <begin position="586"/>
        <end position="627"/>
    </location>
</feature>
<sequence length="627" mass="69937">MTMAFLPHRLQLPLNFTSSYHVLVGRAWGGPDINLHLQGEQKKNLLPAASRMGYGSSRSSTAAAIISLSATHCTQPGHHDHTTSMSGRYEPTSNSYSRATSFMSNPPTTGLRQLNLRGMAPTTRAQAIRRLAEAGALAGEYSDTGDSDSDFEGEDPDQIVRSPFTGLLYDISRLPTQDSSQGTSHSFVVPDQLGQDRDAQGHIRELFSELRWHETPPVSLHFTGVDGGHQFYAFQLREFTPLSIRIGTPDSKWPGPQCICKNRKPCQHLLWLYDAIAKLTLYGHDQAEPLKVEADGSIPALGNLFQRIADYRLNLLTDGLHSAVGSHEAYRAPPWVRVDEVNQILSAFDETDDEEQNNINRNKRRQQKIGAPRSHGEKRNLRETVRALLERNNEVFSIFLNLLSPRERARNPYARLQARVDRILHELDRYSESLSDRDAARQRVAMGADLEGTCDVAWAARHVLGAVGQVKSELLRGDGAQEWERGDAARALVYILRKIVFEHDEDKHGGAAAEDRNLYARLVGGRAASGFVVDVLELIPDQTQYIDELEDVKREIRAKRRVNKTWFAKLEQVIRLMRESVVREDDKEKGRAVGGVACPPLSRSGAGVGSSARSSLSAGSKRRWEDD</sequence>
<evidence type="ECO:0000313" key="3">
    <source>
        <dbReference type="Proteomes" id="UP000294847"/>
    </source>
</evidence>
<dbReference type="AlphaFoldDB" id="A0A4P7NMY7"/>
<proteinExistence type="predicted"/>
<name>A0A4P7NMY7_PYROR</name>
<feature type="region of interest" description="Disordered" evidence="1">
    <location>
        <begin position="74"/>
        <end position="99"/>
    </location>
</feature>
<dbReference type="Proteomes" id="UP000294847">
    <property type="component" value="Chromosome 6"/>
</dbReference>
<feature type="compositionally biased region" description="Polar residues" evidence="1">
    <location>
        <begin position="83"/>
        <end position="99"/>
    </location>
</feature>
<evidence type="ECO:0000313" key="2">
    <source>
        <dbReference type="EMBL" id="QBZ63623.1"/>
    </source>
</evidence>
<protein>
    <submittedName>
        <fullName evidence="2">Uncharacterized protein</fullName>
    </submittedName>
</protein>
<organism evidence="2 3">
    <name type="scientific">Pyricularia oryzae</name>
    <name type="common">Rice blast fungus</name>
    <name type="synonym">Magnaporthe oryzae</name>
    <dbReference type="NCBI Taxonomy" id="318829"/>
    <lineage>
        <taxon>Eukaryota</taxon>
        <taxon>Fungi</taxon>
        <taxon>Dikarya</taxon>
        <taxon>Ascomycota</taxon>
        <taxon>Pezizomycotina</taxon>
        <taxon>Sordariomycetes</taxon>
        <taxon>Sordariomycetidae</taxon>
        <taxon>Magnaporthales</taxon>
        <taxon>Pyriculariaceae</taxon>
        <taxon>Pyricularia</taxon>
    </lineage>
</organism>
<evidence type="ECO:0000256" key="1">
    <source>
        <dbReference type="SAM" id="MobiDB-lite"/>
    </source>
</evidence>
<feature type="region of interest" description="Disordered" evidence="1">
    <location>
        <begin position="347"/>
        <end position="377"/>
    </location>
</feature>
<accession>A0A4P7NMY7</accession>